<feature type="binding site" evidence="7">
    <location>
        <position position="145"/>
    </location>
    <ligand>
        <name>a divalent metal cation</name>
        <dbReference type="ChEBI" id="CHEBI:60240"/>
    </ligand>
</feature>
<dbReference type="InterPro" id="IPR045213">
    <property type="entry name" value="Malic_NAD-bd_bact_type"/>
</dbReference>
<comment type="similarity">
    <text evidence="2 8">Belongs to the malic enzymes family.</text>
</comment>
<feature type="binding site" evidence="7">
    <location>
        <position position="144"/>
    </location>
    <ligand>
        <name>a divalent metal cation</name>
        <dbReference type="ChEBI" id="CHEBI:60240"/>
    </ligand>
</feature>
<evidence type="ECO:0000256" key="1">
    <source>
        <dbReference type="ARBA" id="ARBA00001936"/>
    </source>
</evidence>
<dbReference type="SUPFAM" id="SSF51735">
    <property type="entry name" value="NAD(P)-binding Rossmann-fold domains"/>
    <property type="match status" value="1"/>
</dbReference>
<evidence type="ECO:0000256" key="5">
    <source>
        <dbReference type="PIRSR" id="PIRSR000106-1"/>
    </source>
</evidence>
<dbReference type="InterPro" id="IPR036291">
    <property type="entry name" value="NAD(P)-bd_dom_sf"/>
</dbReference>
<comment type="cofactor">
    <cofactor evidence="1">
        <name>Mn(2+)</name>
        <dbReference type="ChEBI" id="CHEBI:29035"/>
    </cofactor>
</comment>
<evidence type="ECO:0000313" key="14">
    <source>
        <dbReference type="Proteomes" id="UP000576225"/>
    </source>
</evidence>
<dbReference type="PIRSF" id="PIRSF000106">
    <property type="entry name" value="ME"/>
    <property type="match status" value="1"/>
</dbReference>
<dbReference type="InterPro" id="IPR012301">
    <property type="entry name" value="Malic_N_dom"/>
</dbReference>
<dbReference type="PROSITE" id="PS00331">
    <property type="entry name" value="MALIC_ENZYMES"/>
    <property type="match status" value="1"/>
</dbReference>
<dbReference type="EMBL" id="QEKH01000016">
    <property type="protein sequence ID" value="PVY40582.1"/>
    <property type="molecule type" value="Genomic_DNA"/>
</dbReference>
<dbReference type="InterPro" id="IPR046346">
    <property type="entry name" value="Aminoacid_DH-like_N_sf"/>
</dbReference>
<evidence type="ECO:0000313" key="11">
    <source>
        <dbReference type="EMBL" id="NMD87197.1"/>
    </source>
</evidence>
<reference evidence="12 13" key="1">
    <citation type="submission" date="2018-04" db="EMBL/GenBank/DDBJ databases">
        <title>Genomic Encyclopedia of Type Strains, Phase IV (KMG-IV): sequencing the most valuable type-strain genomes for metagenomic binning, comparative biology and taxonomic classification.</title>
        <authorList>
            <person name="Goeker M."/>
        </authorList>
    </citation>
    <scope>NUCLEOTIDE SEQUENCE [LARGE SCALE GENOMIC DNA]</scope>
    <source>
        <strain evidence="12 13">DSM 14823</strain>
    </source>
</reference>
<feature type="binding site" evidence="6">
    <location>
        <position position="324"/>
    </location>
    <ligand>
        <name>(S)-malate</name>
        <dbReference type="ChEBI" id="CHEBI:15589"/>
    </ligand>
</feature>
<evidence type="ECO:0000259" key="9">
    <source>
        <dbReference type="SMART" id="SM00919"/>
    </source>
</evidence>
<accession>A0A2U1AW04</accession>
<feature type="binding site" evidence="6">
    <location>
        <position position="294"/>
    </location>
    <ligand>
        <name>(S)-malate</name>
        <dbReference type="ChEBI" id="CHEBI:15589"/>
    </ligand>
</feature>
<feature type="active site" description="Proton donor" evidence="5">
    <location>
        <position position="40"/>
    </location>
</feature>
<dbReference type="GO" id="GO:0016616">
    <property type="term" value="F:oxidoreductase activity, acting on the CH-OH group of donors, NAD or NADP as acceptor"/>
    <property type="evidence" value="ECO:0007669"/>
    <property type="project" value="InterPro"/>
</dbReference>
<comment type="cofactor">
    <cofactor evidence="7">
        <name>Mg(2+)</name>
        <dbReference type="ChEBI" id="CHEBI:18420"/>
    </cofactor>
    <cofactor evidence="7">
        <name>Mn(2+)</name>
        <dbReference type="ChEBI" id="CHEBI:29035"/>
    </cofactor>
    <text evidence="7">Divalent metal cations. Prefers magnesium or manganese.</text>
</comment>
<gene>
    <name evidence="12" type="ORF">C8D82_11633</name>
    <name evidence="11" type="ORF">HF882_11435</name>
</gene>
<dbReference type="FunFam" id="3.40.50.720:FF:000095">
    <property type="entry name" value="NADP-dependent malic enzyme"/>
    <property type="match status" value="1"/>
</dbReference>
<dbReference type="SUPFAM" id="SSF53223">
    <property type="entry name" value="Aminoacid dehydrogenase-like, N-terminal domain"/>
    <property type="match status" value="1"/>
</dbReference>
<evidence type="ECO:0000256" key="2">
    <source>
        <dbReference type="ARBA" id="ARBA00008785"/>
    </source>
</evidence>
<dbReference type="CDD" id="cd05311">
    <property type="entry name" value="NAD_bind_2_malic_enz"/>
    <property type="match status" value="1"/>
</dbReference>
<dbReference type="GO" id="GO:0051287">
    <property type="term" value="F:NAD binding"/>
    <property type="evidence" value="ECO:0007669"/>
    <property type="project" value="InterPro"/>
</dbReference>
<evidence type="ECO:0000259" key="10">
    <source>
        <dbReference type="SMART" id="SM01274"/>
    </source>
</evidence>
<proteinExistence type="inferred from homology"/>
<dbReference type="EMBL" id="JABAEW010000020">
    <property type="protein sequence ID" value="NMD87197.1"/>
    <property type="molecule type" value="Genomic_DNA"/>
</dbReference>
<dbReference type="FunFam" id="3.40.50.10380:FF:000003">
    <property type="entry name" value="NADP-dependent malic enzyme"/>
    <property type="match status" value="1"/>
</dbReference>
<evidence type="ECO:0000256" key="7">
    <source>
        <dbReference type="PIRSR" id="PIRSR000106-3"/>
    </source>
</evidence>
<dbReference type="Gene3D" id="3.40.50.10380">
    <property type="entry name" value="Malic enzyme, N-terminal domain"/>
    <property type="match status" value="1"/>
</dbReference>
<dbReference type="RefSeq" id="WP_116884287.1">
    <property type="nucleotide sequence ID" value="NZ_CABMMC010000164.1"/>
</dbReference>
<protein>
    <submittedName>
        <fullName evidence="12">Malate dehydrogenase (Oxaloacetate-decarboxylating)(NADP+)</fullName>
    </submittedName>
</protein>
<dbReference type="PANTHER" id="PTHR43237:SF4">
    <property type="entry name" value="NADP-DEPENDENT MALIC ENZYME"/>
    <property type="match status" value="1"/>
</dbReference>
<dbReference type="Pfam" id="PF00390">
    <property type="entry name" value="malic"/>
    <property type="match status" value="1"/>
</dbReference>
<evidence type="ECO:0000256" key="8">
    <source>
        <dbReference type="RuleBase" id="RU003427"/>
    </source>
</evidence>
<sequence>MTPEELRKAALAYHHDGAPGKISVVATKPCNTAQDLSLAYTPGVAQPCLAIKETPADVWNYTSRGNLVAVVSDGTAVLGLGNIGPEAGLPVMEGKAVLFKHFADIDAVPVCLGKVFNEKGRTDAAKVIETVERLEPTFGGINLEDIGAPACFEVEQTLKKRMNIPVFHDDQHGTAIISLAAIINALKMVGKKIEDCRFVVNGAGAAGIACSRFYITAGAKRSNFIMCDSKGVIYKGRTDLNPEKQEFAAETDARTLADAMKGADIFLGFSAPNCVTAEMVKSMNKGAVIFAMANPVPEIFPDVALAAGAAVVGTGRSDFPNQINNVLGFPGIFRGALDVRARDINEAMKLAAANALAELAAESIPADVKEQLTAAYPADAAAGMFEGESQLKATYVIPKPFDPRVVPRVAMRVAEAAMKTGVAQLKIEDLKEYEKSVAKRIKK</sequence>
<feature type="binding site" evidence="7">
    <location>
        <position position="170"/>
    </location>
    <ligand>
        <name>a divalent metal cation</name>
        <dbReference type="ChEBI" id="CHEBI:60240"/>
    </ligand>
</feature>
<dbReference type="AlphaFoldDB" id="A0A2U1AW04"/>
<dbReference type="Gene3D" id="3.40.50.720">
    <property type="entry name" value="NAD(P)-binding Rossmann-like Domain"/>
    <property type="match status" value="1"/>
</dbReference>
<dbReference type="GO" id="GO:0046872">
    <property type="term" value="F:metal ion binding"/>
    <property type="evidence" value="ECO:0007669"/>
    <property type="project" value="UniProtKB-KW"/>
</dbReference>
<evidence type="ECO:0000256" key="4">
    <source>
        <dbReference type="ARBA" id="ARBA00023002"/>
    </source>
</evidence>
<dbReference type="SMART" id="SM00919">
    <property type="entry name" value="Malic_M"/>
    <property type="match status" value="1"/>
</dbReference>
<dbReference type="InterPro" id="IPR001891">
    <property type="entry name" value="Malic_OxRdtase"/>
</dbReference>
<name>A0A2U1AW04_9BACT</name>
<evidence type="ECO:0000256" key="3">
    <source>
        <dbReference type="ARBA" id="ARBA00022723"/>
    </source>
</evidence>
<keyword evidence="3 7" id="KW-0479">Metal-binding</keyword>
<dbReference type="GO" id="GO:0004470">
    <property type="term" value="F:malic enzyme activity"/>
    <property type="evidence" value="ECO:0007669"/>
    <property type="project" value="InterPro"/>
</dbReference>
<dbReference type="Proteomes" id="UP000576225">
    <property type="component" value="Unassembled WGS sequence"/>
</dbReference>
<feature type="active site" description="Proton acceptor" evidence="5">
    <location>
        <position position="95"/>
    </location>
</feature>
<dbReference type="PANTHER" id="PTHR43237">
    <property type="entry name" value="NADP-DEPENDENT MALIC ENZYME"/>
    <property type="match status" value="1"/>
</dbReference>
<feature type="domain" description="Malic enzyme NAD-binding" evidence="9">
    <location>
        <begin position="171"/>
        <end position="418"/>
    </location>
</feature>
<dbReference type="InterPro" id="IPR015884">
    <property type="entry name" value="Malic_enzyme_CS"/>
</dbReference>
<reference evidence="11 14" key="2">
    <citation type="submission" date="2020-04" db="EMBL/GenBank/DDBJ databases">
        <authorList>
            <person name="Hitch T.C.A."/>
            <person name="Wylensek D."/>
            <person name="Clavel T."/>
        </authorList>
    </citation>
    <scope>NUCLEOTIDE SEQUENCE [LARGE SCALE GENOMIC DNA]</scope>
    <source>
        <strain evidence="11 14">COR2-253-APC-1A</strain>
    </source>
</reference>
<dbReference type="OrthoDB" id="9805787at2"/>
<dbReference type="SMART" id="SM01274">
    <property type="entry name" value="malic"/>
    <property type="match status" value="1"/>
</dbReference>
<comment type="caution">
    <text evidence="12">The sequence shown here is derived from an EMBL/GenBank/DDBJ whole genome shotgun (WGS) entry which is preliminary data.</text>
</comment>
<evidence type="ECO:0000313" key="13">
    <source>
        <dbReference type="Proteomes" id="UP000245959"/>
    </source>
</evidence>
<dbReference type="PRINTS" id="PR00072">
    <property type="entry name" value="MALOXRDTASE"/>
</dbReference>
<organism evidence="12 13">
    <name type="scientific">Victivallis vadensis</name>
    <dbReference type="NCBI Taxonomy" id="172901"/>
    <lineage>
        <taxon>Bacteria</taxon>
        <taxon>Pseudomonadati</taxon>
        <taxon>Lentisphaerota</taxon>
        <taxon>Lentisphaeria</taxon>
        <taxon>Victivallales</taxon>
        <taxon>Victivallaceae</taxon>
        <taxon>Victivallis</taxon>
    </lineage>
</organism>
<dbReference type="Proteomes" id="UP000245959">
    <property type="component" value="Unassembled WGS sequence"/>
</dbReference>
<keyword evidence="13" id="KW-1185">Reference proteome</keyword>
<dbReference type="InterPro" id="IPR051674">
    <property type="entry name" value="Malate_Decarboxylase"/>
</dbReference>
<dbReference type="Pfam" id="PF03949">
    <property type="entry name" value="Malic_M"/>
    <property type="match status" value="1"/>
</dbReference>
<keyword evidence="4" id="KW-0560">Oxidoreductase</keyword>
<dbReference type="InterPro" id="IPR037062">
    <property type="entry name" value="Malic_N_dom_sf"/>
</dbReference>
<dbReference type="GeneID" id="78295585"/>
<evidence type="ECO:0000256" key="6">
    <source>
        <dbReference type="PIRSR" id="PIRSR000106-2"/>
    </source>
</evidence>
<feature type="domain" description="Malic enzyme N-terminal" evidence="10">
    <location>
        <begin position="19"/>
        <end position="159"/>
    </location>
</feature>
<dbReference type="InterPro" id="IPR012302">
    <property type="entry name" value="Malic_NAD-bd"/>
</dbReference>
<evidence type="ECO:0000313" key="12">
    <source>
        <dbReference type="EMBL" id="PVY40582.1"/>
    </source>
</evidence>